<gene>
    <name evidence="4" type="ORF">CyHV3-GZ_ORF21R</name>
    <name evidence="3" type="ORF">CyHV3_ORF21</name>
</gene>
<dbReference type="KEGG" id="vg:11266355"/>
<keyword evidence="9" id="KW-1185">Reference proteome</keyword>
<reference evidence="6 9" key="1">
    <citation type="journal article" date="2007" name="J. Virol.">
        <title>Genome sequences of three koi herpesvirus isolates representing the expanding distribution of an emerging disease threatening koi and common carp worldwide.</title>
        <authorList>
            <person name="Aoki T."/>
            <person name="Hirono I."/>
            <person name="Kurokawa K."/>
            <person name="Fukuda H."/>
            <person name="Nahary R."/>
            <person name="Eldar A."/>
            <person name="Davison A.J."/>
            <person name="Waltzek T.B."/>
            <person name="Bercovier H."/>
            <person name="Hedrick R.P."/>
        </authorList>
    </citation>
    <scope>NUCLEOTIDE SEQUENCE [LARGE SCALE GENOMIC DNA]</scope>
    <source>
        <strain evidence="2">KHV-I</strain>
        <strain evidence="3 9">KHV-U</strain>
    </source>
</reference>
<dbReference type="EMBL" id="KJ627438">
    <property type="protein sequence ID" value="AIC32376.1"/>
    <property type="molecule type" value="Genomic_DNA"/>
</dbReference>
<reference evidence="3" key="2">
    <citation type="submission" date="2007-03" db="EMBL/GenBank/DDBJ databases">
        <title>Comparative genomics of carp herpesviruses.</title>
        <authorList>
            <person name="Davison A.J."/>
            <person name="Kurobe T."/>
            <person name="Gatherer D."/>
            <person name="Cunningham C."/>
            <person name="Waltzek T.B."/>
            <person name="Korf I."/>
            <person name="Fukuda H."/>
            <person name="Hedrick R.P."/>
        </authorList>
    </citation>
    <scope>NUCLEOTIDE SEQUENCE</scope>
    <source>
        <strain evidence="3">KHV-U</strain>
    </source>
</reference>
<reference evidence="7 8" key="5">
    <citation type="journal article" date="2015" name="PLoS Pathog.">
        <title>Rational development of an attenuated recombinant cyprinid herpesvirus 3 vaccine using prokaryotic mutagenesis and in vivo bioluminescent imaging.</title>
        <authorList>
            <person name="Boutier M."/>
            <person name="Ronsmans M."/>
            <person name="Ouyang P."/>
            <person name="Fournier G."/>
            <person name="Reschner A."/>
            <person name="Rakus K."/>
            <person name="Wilkie G.S."/>
            <person name="Farnir F."/>
            <person name="Bayrou C."/>
            <person name="Lieffrig F."/>
            <person name="Li H."/>
            <person name="Desmecht D."/>
            <person name="Davison A.J."/>
            <person name="Vanderplasschen A."/>
        </authorList>
    </citation>
    <scope>NUCLEOTIDE SEQUENCE [LARGE SCALE GENOMIC DNA]</scope>
    <source>
        <strain evidence="5">FL</strain>
    </source>
</reference>
<dbReference type="OrthoDB" id="33074at10239"/>
<sequence length="336" mass="38076">MAIYVEFLDDNLSCRSPLVIGTCNEHWYMFDEYDGATMATTFLRDWRPVRYPTKVWSRLGSLVGKLQVSHVYDDPTVWCMPCGKKSTPTAASINWFPWRNEAKKGSGGEPQLPHHSGELAQADKFYYESRGLDPEPDVPPMTECETITTEDECSGAWQHGTMKPARSWKPRRAGLFFQFDPNLGAAHTHIKMTRPSPQITTRLKDTPIITEAAFSHDHSRCQLFKHCKFIGRWIVHSLDLVEEDFYRLSMLHLTQLPSTAASVPARGGLYRLDLTLHLTASNTFLVNQLLFLCHSHSAYRVREEPPLWTRGPYSFSPSTTTRTGIRLGGPPTSSDA</sequence>
<evidence type="ECO:0000313" key="10">
    <source>
        <dbReference type="Proteomes" id="UP000160099"/>
    </source>
</evidence>
<dbReference type="Proteomes" id="UP000128453">
    <property type="component" value="Segment"/>
</dbReference>
<protein>
    <submittedName>
        <fullName evidence="4">ORF21R</fullName>
    </submittedName>
    <submittedName>
        <fullName evidence="3">Protein ORF21</fullName>
    </submittedName>
</protein>
<dbReference type="Proteomes" id="UP000130752">
    <property type="component" value="Segment"/>
</dbReference>
<dbReference type="EMBL" id="KP343683">
    <property type="protein sequence ID" value="AJP55515.1"/>
    <property type="molecule type" value="Genomic_DNA"/>
</dbReference>
<evidence type="ECO:0000256" key="1">
    <source>
        <dbReference type="SAM" id="MobiDB-lite"/>
    </source>
</evidence>
<proteinExistence type="predicted"/>
<dbReference type="EMBL" id="DQ177346">
    <property type="protein sequence ID" value="ABF81800.1"/>
    <property type="molecule type" value="Genomic_DNA"/>
</dbReference>
<reference evidence="7 8" key="4">
    <citation type="journal article" date="2009" name="J. Virol.">
        <title>The major portal of entry of koi herpesvirus in Cyprinus carpio is the skin.</title>
        <authorList>
            <person name="Costes B."/>
            <person name="Raj V.S."/>
            <person name="Michel B."/>
            <person name="Fournier G."/>
            <person name="Thirion M."/>
            <person name="Gillet L."/>
            <person name="Mast J."/>
            <person name="Lieffrig F."/>
            <person name="Bremont M."/>
            <person name="Vanderplasschen A."/>
        </authorList>
    </citation>
    <scope>NUCLEOTIDE SEQUENCE [LARGE SCALE GENOMIC DNA]</scope>
    <source>
        <strain evidence="5">FL</strain>
    </source>
</reference>
<accession>A3QMJ3</accession>
<evidence type="ECO:0000313" key="3">
    <source>
        <dbReference type="EMBL" id="ABG42852.1"/>
    </source>
</evidence>
<dbReference type="EMBL" id="DQ657948">
    <property type="protein sequence ID" value="ABG42852.1"/>
    <property type="molecule type" value="Genomic_DNA"/>
</dbReference>
<dbReference type="Proteomes" id="UP000156776">
    <property type="component" value="Segment"/>
</dbReference>
<evidence type="ECO:0000313" key="4">
    <source>
        <dbReference type="EMBL" id="AIC32376.1"/>
    </source>
</evidence>
<evidence type="ECO:0000313" key="7">
    <source>
        <dbReference type="Proteomes" id="UP000128453"/>
    </source>
</evidence>
<reference evidence="4 10" key="6">
    <citation type="journal article" date="2015" name="Vet. Microbiol.">
        <title>Whole-genome sequence of a novel Chinese cyprinid herpesvirus 3 isolate reveals the existence of a distinct European genotype in East Asia.</title>
        <authorList>
            <person name="Li W."/>
            <person name="Lee X."/>
            <person name="Weng S."/>
            <person name="He J."/>
            <person name="Dong C."/>
        </authorList>
    </citation>
    <scope>NUCLEOTIDE SEQUENCE [LARGE SCALE GENOMIC DNA]</scope>
    <source>
        <strain evidence="4">KHV-GZ11</strain>
    </source>
</reference>
<evidence type="ECO:0000313" key="5">
    <source>
        <dbReference type="EMBL" id="AJP55515.1"/>
    </source>
</evidence>
<dbReference type="Proteomes" id="UP000160099">
    <property type="component" value="Segment"/>
</dbReference>
<dbReference type="Proteomes" id="UP000106924">
    <property type="component" value="Segment"/>
</dbReference>
<dbReference type="GeneID" id="11266355"/>
<evidence type="ECO:0000313" key="8">
    <source>
        <dbReference type="Proteomes" id="UP000130752"/>
    </source>
</evidence>
<reference evidence="7 8" key="3">
    <citation type="journal article" date="2008" name="J. Virol.">
        <title>Cloning of the koi herpesvirus genome as an infectious bacterial artificial chromosome demonstrates that disruption of the thymidine kinase locus induces partial attenuation in Cyprinus carpio koi.</title>
        <authorList>
            <person name="Costes B."/>
            <person name="Fournier G."/>
            <person name="Michel B."/>
            <person name="Delforge C."/>
            <person name="Raj V.S."/>
            <person name="Dewals B."/>
            <person name="Gillet L."/>
            <person name="Drion P."/>
            <person name="Body A."/>
            <person name="Schynts F."/>
            <person name="Lieffrig F."/>
            <person name="Vanderplasschen A."/>
        </authorList>
    </citation>
    <scope>NUCLEOTIDE SEQUENCE [LARGE SCALE GENOMIC DNA]</scope>
    <source>
        <strain evidence="5">FL</strain>
    </source>
</reference>
<feature type="region of interest" description="Disordered" evidence="1">
    <location>
        <begin position="312"/>
        <end position="336"/>
    </location>
</feature>
<dbReference type="EMBL" id="KP343684">
    <property type="protein sequence ID" value="AJP55672.1"/>
    <property type="molecule type" value="Genomic_DNA"/>
</dbReference>
<evidence type="ECO:0000313" key="9">
    <source>
        <dbReference type="Proteomes" id="UP000156776"/>
    </source>
</evidence>
<evidence type="ECO:0000313" key="6">
    <source>
        <dbReference type="Proteomes" id="UP000106924"/>
    </source>
</evidence>
<dbReference type="RefSeq" id="YP_001096060.1">
    <property type="nucleotide sequence ID" value="NC_009127.1"/>
</dbReference>
<name>A3QMJ3_CYHV3</name>
<organism evidence="2 6">
    <name type="scientific">Cyprinid herpesvirus 3</name>
    <name type="common">CyHV-3</name>
    <dbReference type="NCBI Taxonomy" id="180230"/>
    <lineage>
        <taxon>Viruses</taxon>
        <taxon>Duplodnaviria</taxon>
        <taxon>Heunggongvirae</taxon>
        <taxon>Peploviricota</taxon>
        <taxon>Herviviricetes</taxon>
        <taxon>Herpesvirales</taxon>
        <taxon>Alloherpesviridae</taxon>
        <taxon>Cyvirus</taxon>
        <taxon>Cyvirus cyprinidallo3</taxon>
    </lineage>
</organism>
<evidence type="ECO:0000313" key="2">
    <source>
        <dbReference type="EMBL" id="ABF81800.1"/>
    </source>
</evidence>